<keyword evidence="11 16" id="KW-0676">Redox-active center</keyword>
<keyword evidence="9 14" id="KW-0520">NAD</keyword>
<dbReference type="EC" id="1.8.1.4" evidence="3 16"/>
<dbReference type="PRINTS" id="PR00368">
    <property type="entry name" value="FADPNR"/>
</dbReference>
<feature type="binding site" evidence="14">
    <location>
        <begin position="179"/>
        <end position="186"/>
    </location>
    <ligand>
        <name>NAD(+)</name>
        <dbReference type="ChEBI" id="CHEBI:57540"/>
    </ligand>
</feature>
<comment type="subcellular location">
    <subcellularLocation>
        <location evidence="1">Cytoplasm</location>
    </subcellularLocation>
</comment>
<feature type="binding site" evidence="14">
    <location>
        <begin position="142"/>
        <end position="144"/>
    </location>
    <ligand>
        <name>FAD</name>
        <dbReference type="ChEBI" id="CHEBI:57692"/>
    </ligand>
</feature>
<dbReference type="PANTHER" id="PTHR22912:SF217">
    <property type="entry name" value="DIHYDROLIPOYL DEHYDROGENASE"/>
    <property type="match status" value="1"/>
</dbReference>
<evidence type="ECO:0000259" key="17">
    <source>
        <dbReference type="Pfam" id="PF02852"/>
    </source>
</evidence>
<keyword evidence="20" id="KW-1185">Reference proteome</keyword>
<feature type="binding site" evidence="14">
    <location>
        <position position="305"/>
    </location>
    <ligand>
        <name>NAD(+)</name>
        <dbReference type="ChEBI" id="CHEBI:57540"/>
    </ligand>
</feature>
<sequence>MNKFDVAVIGGGPGGYNAAAIASKSGLKTVLFEKNKVGGCCLNEGCIPTKALLHSANMLDAFKEAKKYGINVEGEVTGDYKKVAARKGKIVRKLVAGVGQKLSNAGVTTIQGLATLAGETPEGIKIEANGETYIADKLILATGSEAFVPPIQGLKDVEFWTSREALDAKELPASILIVGGGVIGMEFVSVYNSFGVEVTVVEMLPKILGPMDGAISSQLQEEYEKRGVKFYLNTKVVAASATGLTIELSDGTKQELEGERILVSAGRRPVLNGFGLETLGLKMERNIVVDEYLQTSNSRVYAIGDANGKSMLAHTAYREGEVAIKHILHGEGDPMRYDVIPGVVYTHPEIAGVGATEEELQKTRIDYEVLGLAASYAGRFVVENEGGNGYFKLLVDKQSQRILGGHMIGNPASEIIVTVGMAMTENLTVEDFKSHVFPHPTVAEIVHEALFE</sequence>
<protein>
    <recommendedName>
        <fullName evidence="4 16">Dihydrolipoyl dehydrogenase</fullName>
        <ecNumber evidence="3 16">1.8.1.4</ecNumber>
    </recommendedName>
</protein>
<comment type="miscellaneous">
    <text evidence="16">The active site is a redox-active disulfide bond.</text>
</comment>
<dbReference type="GO" id="GO:0005737">
    <property type="term" value="C:cytoplasm"/>
    <property type="evidence" value="ECO:0007669"/>
    <property type="project" value="UniProtKB-SubCell"/>
</dbReference>
<proteinExistence type="inferred from homology"/>
<dbReference type="AlphaFoldDB" id="A0A4Y8WNU0"/>
<comment type="cofactor">
    <cofactor evidence="14 16">
        <name>FAD</name>
        <dbReference type="ChEBI" id="CHEBI:57692"/>
    </cofactor>
    <text evidence="14 16">Binds 1 FAD per subunit.</text>
</comment>
<keyword evidence="5" id="KW-0963">Cytoplasm</keyword>
<dbReference type="GO" id="GO:0004148">
    <property type="term" value="F:dihydrolipoyl dehydrogenase (NADH) activity"/>
    <property type="evidence" value="ECO:0007669"/>
    <property type="project" value="UniProtKB-EC"/>
</dbReference>
<evidence type="ECO:0000256" key="9">
    <source>
        <dbReference type="ARBA" id="ARBA00023027"/>
    </source>
</evidence>
<keyword evidence="8 16" id="KW-0560">Oxidoreductase</keyword>
<dbReference type="EMBL" id="SPNC01000245">
    <property type="protein sequence ID" value="TFH93943.1"/>
    <property type="molecule type" value="Genomic_DNA"/>
</dbReference>
<dbReference type="Gene3D" id="3.30.390.30">
    <property type="match status" value="1"/>
</dbReference>
<organism evidence="19 20">
    <name type="scientific">Porphyromonas levii</name>
    <dbReference type="NCBI Taxonomy" id="28114"/>
    <lineage>
        <taxon>Bacteria</taxon>
        <taxon>Pseudomonadati</taxon>
        <taxon>Bacteroidota</taxon>
        <taxon>Bacteroidia</taxon>
        <taxon>Bacteroidales</taxon>
        <taxon>Porphyromonadaceae</taxon>
        <taxon>Porphyromonas</taxon>
    </lineage>
</organism>
<evidence type="ECO:0000256" key="8">
    <source>
        <dbReference type="ARBA" id="ARBA00023002"/>
    </source>
</evidence>
<evidence type="ECO:0000256" key="2">
    <source>
        <dbReference type="ARBA" id="ARBA00007532"/>
    </source>
</evidence>
<dbReference type="InterPro" id="IPR012999">
    <property type="entry name" value="Pyr_OxRdtase_I_AS"/>
</dbReference>
<evidence type="ECO:0000256" key="16">
    <source>
        <dbReference type="RuleBase" id="RU003692"/>
    </source>
</evidence>
<dbReference type="Proteomes" id="UP000297225">
    <property type="component" value="Unassembled WGS sequence"/>
</dbReference>
<dbReference type="InterPro" id="IPR006258">
    <property type="entry name" value="Lipoamide_DH"/>
</dbReference>
<feature type="binding site" evidence="14">
    <location>
        <begin position="311"/>
        <end position="314"/>
    </location>
    <ligand>
        <name>FAD</name>
        <dbReference type="ChEBI" id="CHEBI:57692"/>
    </ligand>
</feature>
<reference evidence="19 20" key="1">
    <citation type="submission" date="2019-03" db="EMBL/GenBank/DDBJ databases">
        <title>Porphyromonas levii Isolated from the Uterus of Dairy Cows.</title>
        <authorList>
            <person name="Francis A.M."/>
        </authorList>
    </citation>
    <scope>NUCLEOTIDE SEQUENCE [LARGE SCALE GENOMIC DNA]</scope>
    <source>
        <strain evidence="19 20">AF5678</strain>
    </source>
</reference>
<dbReference type="InterPro" id="IPR004099">
    <property type="entry name" value="Pyr_nucl-diS_OxRdtase_dimer"/>
</dbReference>
<evidence type="ECO:0000256" key="4">
    <source>
        <dbReference type="ARBA" id="ARBA00016961"/>
    </source>
</evidence>
<evidence type="ECO:0000256" key="12">
    <source>
        <dbReference type="ARBA" id="ARBA00049187"/>
    </source>
</evidence>
<name>A0A4Y8WNU0_9PORP</name>
<evidence type="ECO:0000256" key="13">
    <source>
        <dbReference type="PIRSR" id="PIRSR000350-2"/>
    </source>
</evidence>
<dbReference type="NCBIfam" id="TIGR01350">
    <property type="entry name" value="lipoamide_DH"/>
    <property type="match status" value="1"/>
</dbReference>
<dbReference type="Pfam" id="PF07992">
    <property type="entry name" value="Pyr_redox_2"/>
    <property type="match status" value="1"/>
</dbReference>
<dbReference type="FunFam" id="3.30.390.30:FF:000001">
    <property type="entry name" value="Dihydrolipoyl dehydrogenase"/>
    <property type="match status" value="1"/>
</dbReference>
<evidence type="ECO:0000259" key="18">
    <source>
        <dbReference type="Pfam" id="PF07992"/>
    </source>
</evidence>
<evidence type="ECO:0000256" key="14">
    <source>
        <dbReference type="PIRSR" id="PIRSR000350-3"/>
    </source>
</evidence>
<evidence type="ECO:0000256" key="10">
    <source>
        <dbReference type="ARBA" id="ARBA00023157"/>
    </source>
</evidence>
<evidence type="ECO:0000256" key="3">
    <source>
        <dbReference type="ARBA" id="ARBA00012608"/>
    </source>
</evidence>
<dbReference type="InterPro" id="IPR023753">
    <property type="entry name" value="FAD/NAD-binding_dom"/>
</dbReference>
<accession>A0A4Y8WNU0</accession>
<keyword evidence="14" id="KW-0547">Nucleotide-binding</keyword>
<evidence type="ECO:0000256" key="5">
    <source>
        <dbReference type="ARBA" id="ARBA00022490"/>
    </source>
</evidence>
<evidence type="ECO:0000256" key="1">
    <source>
        <dbReference type="ARBA" id="ARBA00004496"/>
    </source>
</evidence>
<dbReference type="InterPro" id="IPR001100">
    <property type="entry name" value="Pyr_nuc-diS_OxRdtase"/>
</dbReference>
<keyword evidence="6 16" id="KW-0285">Flavoprotein</keyword>
<feature type="active site" description="Proton acceptor" evidence="13">
    <location>
        <position position="439"/>
    </location>
</feature>
<dbReference type="PANTHER" id="PTHR22912">
    <property type="entry name" value="DISULFIDE OXIDOREDUCTASE"/>
    <property type="match status" value="1"/>
</dbReference>
<feature type="domain" description="Pyridine nucleotide-disulphide oxidoreductase dimerisation" evidence="17">
    <location>
        <begin position="340"/>
        <end position="449"/>
    </location>
</feature>
<dbReference type="GO" id="GO:0050660">
    <property type="term" value="F:flavin adenine dinucleotide binding"/>
    <property type="evidence" value="ECO:0007669"/>
    <property type="project" value="InterPro"/>
</dbReference>
<feature type="binding site" evidence="14">
    <location>
        <position position="202"/>
    </location>
    <ligand>
        <name>NAD(+)</name>
        <dbReference type="ChEBI" id="CHEBI:57540"/>
    </ligand>
</feature>
<dbReference type="PRINTS" id="PR00411">
    <property type="entry name" value="PNDRDTASEI"/>
</dbReference>
<dbReference type="InterPro" id="IPR050151">
    <property type="entry name" value="Class-I_Pyr_Nuc-Dis_Oxidored"/>
</dbReference>
<evidence type="ECO:0000256" key="7">
    <source>
        <dbReference type="ARBA" id="ARBA00022827"/>
    </source>
</evidence>
<keyword evidence="10" id="KW-1015">Disulfide bond</keyword>
<dbReference type="OrthoDB" id="9800167at2"/>
<dbReference type="Gene3D" id="3.50.50.60">
    <property type="entry name" value="FAD/NAD(P)-binding domain"/>
    <property type="match status" value="2"/>
</dbReference>
<dbReference type="GeneID" id="66796483"/>
<comment type="caution">
    <text evidence="19">The sequence shown here is derived from an EMBL/GenBank/DDBJ whole genome shotgun (WGS) entry which is preliminary data.</text>
</comment>
<feature type="binding site" evidence="14">
    <location>
        <position position="50"/>
    </location>
    <ligand>
        <name>FAD</name>
        <dbReference type="ChEBI" id="CHEBI:57692"/>
    </ligand>
</feature>
<evidence type="ECO:0000256" key="15">
    <source>
        <dbReference type="PIRSR" id="PIRSR000350-4"/>
    </source>
</evidence>
<dbReference type="PIRSF" id="PIRSF000350">
    <property type="entry name" value="Mercury_reductase_MerA"/>
    <property type="match status" value="1"/>
</dbReference>
<gene>
    <name evidence="19" type="primary">lpdA</name>
    <name evidence="19" type="ORF">E4P47_09620</name>
</gene>
<keyword evidence="7 14" id="KW-0274">FAD</keyword>
<feature type="disulfide bond" description="Redox-active" evidence="15">
    <location>
        <begin position="41"/>
        <end position="46"/>
    </location>
</feature>
<comment type="catalytic activity">
    <reaction evidence="12 16">
        <text>N(6)-[(R)-dihydrolipoyl]-L-lysyl-[protein] + NAD(+) = N(6)-[(R)-lipoyl]-L-lysyl-[protein] + NADH + H(+)</text>
        <dbReference type="Rhea" id="RHEA:15045"/>
        <dbReference type="Rhea" id="RHEA-COMP:10474"/>
        <dbReference type="Rhea" id="RHEA-COMP:10475"/>
        <dbReference type="ChEBI" id="CHEBI:15378"/>
        <dbReference type="ChEBI" id="CHEBI:57540"/>
        <dbReference type="ChEBI" id="CHEBI:57945"/>
        <dbReference type="ChEBI" id="CHEBI:83099"/>
        <dbReference type="ChEBI" id="CHEBI:83100"/>
        <dbReference type="EC" id="1.8.1.4"/>
    </reaction>
</comment>
<dbReference type="Pfam" id="PF02852">
    <property type="entry name" value="Pyr_redox_dim"/>
    <property type="match status" value="1"/>
</dbReference>
<feature type="domain" description="FAD/NAD(P)-binding" evidence="18">
    <location>
        <begin position="4"/>
        <end position="320"/>
    </location>
</feature>
<dbReference type="SUPFAM" id="SSF55424">
    <property type="entry name" value="FAD/NAD-linked reductases, dimerisation (C-terminal) domain"/>
    <property type="match status" value="1"/>
</dbReference>
<evidence type="ECO:0000256" key="11">
    <source>
        <dbReference type="ARBA" id="ARBA00023284"/>
    </source>
</evidence>
<dbReference type="GO" id="GO:0006103">
    <property type="term" value="P:2-oxoglutarate metabolic process"/>
    <property type="evidence" value="ECO:0007669"/>
    <property type="project" value="TreeGrafter"/>
</dbReference>
<dbReference type="SUPFAM" id="SSF51905">
    <property type="entry name" value="FAD/NAD(P)-binding domain"/>
    <property type="match status" value="1"/>
</dbReference>
<dbReference type="RefSeq" id="WP_134849065.1">
    <property type="nucleotide sequence ID" value="NZ_CP197400.1"/>
</dbReference>
<dbReference type="PROSITE" id="PS00076">
    <property type="entry name" value="PYRIDINE_REDOX_1"/>
    <property type="match status" value="1"/>
</dbReference>
<feature type="binding site" evidence="14">
    <location>
        <position position="266"/>
    </location>
    <ligand>
        <name>NAD(+)</name>
        <dbReference type="ChEBI" id="CHEBI:57540"/>
    </ligand>
</feature>
<evidence type="ECO:0000313" key="19">
    <source>
        <dbReference type="EMBL" id="TFH93943.1"/>
    </source>
</evidence>
<comment type="similarity">
    <text evidence="2 16">Belongs to the class-I pyridine nucleotide-disulfide oxidoreductase family.</text>
</comment>
<dbReference type="InterPro" id="IPR016156">
    <property type="entry name" value="FAD/NAD-linked_Rdtase_dimer_sf"/>
</dbReference>
<evidence type="ECO:0000313" key="20">
    <source>
        <dbReference type="Proteomes" id="UP000297225"/>
    </source>
</evidence>
<dbReference type="STRING" id="1122973.GCA_000379925_00813"/>
<evidence type="ECO:0000256" key="6">
    <source>
        <dbReference type="ARBA" id="ARBA00022630"/>
    </source>
</evidence>
<dbReference type="InterPro" id="IPR036188">
    <property type="entry name" value="FAD/NAD-bd_sf"/>
</dbReference>